<dbReference type="KEGG" id="sgp:SpiGrapes_2383"/>
<sequence length="89" mass="10040">MATRNEWRKDQNALTRDILERVDSIAFSFDLSGRNKGCTLNHLDGSYGYITLQDALSGDWRVFDYTTDEVLATYNSISAVIKGGWKVST</sequence>
<organism evidence="1 2">
    <name type="scientific">Sphaerochaeta pleomorpha (strain ATCC BAA-1885 / DSM 22778 / Grapes)</name>
    <dbReference type="NCBI Taxonomy" id="158190"/>
    <lineage>
        <taxon>Bacteria</taxon>
        <taxon>Pseudomonadati</taxon>
        <taxon>Spirochaetota</taxon>
        <taxon>Spirochaetia</taxon>
        <taxon>Spirochaetales</taxon>
        <taxon>Sphaerochaetaceae</taxon>
        <taxon>Sphaerochaeta</taxon>
    </lineage>
</organism>
<evidence type="ECO:0000313" key="2">
    <source>
        <dbReference type="Proteomes" id="UP000005632"/>
    </source>
</evidence>
<dbReference type="AlphaFoldDB" id="G8QSX3"/>
<dbReference type="OrthoDB" id="371080at2"/>
<reference evidence="1 2" key="1">
    <citation type="submission" date="2011-11" db="EMBL/GenBank/DDBJ databases">
        <title>Complete sequence of Spirochaeta sp. grapes.</title>
        <authorList>
            <consortium name="US DOE Joint Genome Institute"/>
            <person name="Lucas S."/>
            <person name="Han J."/>
            <person name="Lapidus A."/>
            <person name="Cheng J.-F."/>
            <person name="Goodwin L."/>
            <person name="Pitluck S."/>
            <person name="Peters L."/>
            <person name="Ovchinnikova G."/>
            <person name="Munk A.C."/>
            <person name="Detter J.C."/>
            <person name="Han C."/>
            <person name="Tapia R."/>
            <person name="Land M."/>
            <person name="Hauser L."/>
            <person name="Kyrpides N."/>
            <person name="Ivanova N."/>
            <person name="Pagani I."/>
            <person name="Ritalahtilisa K."/>
            <person name="Loeffler F."/>
            <person name="Woyke T."/>
        </authorList>
    </citation>
    <scope>NUCLEOTIDE SEQUENCE [LARGE SCALE GENOMIC DNA]</scope>
    <source>
        <strain evidence="2">ATCC BAA-1885 / DSM 22778 / Grapes</strain>
    </source>
</reference>
<accession>G8QSX3</accession>
<dbReference type="STRING" id="158190.SpiGrapes_2383"/>
<evidence type="ECO:0000313" key="1">
    <source>
        <dbReference type="EMBL" id="AEV30155.1"/>
    </source>
</evidence>
<name>G8QSX3_SPHPG</name>
<protein>
    <submittedName>
        <fullName evidence="1">Uncharacterized protein</fullName>
    </submittedName>
</protein>
<proteinExistence type="predicted"/>
<dbReference type="RefSeq" id="WP_014270996.1">
    <property type="nucleotide sequence ID" value="NC_016633.1"/>
</dbReference>
<gene>
    <name evidence="1" type="ordered locus">SpiGrapes_2383</name>
</gene>
<dbReference type="Proteomes" id="UP000005632">
    <property type="component" value="Chromosome"/>
</dbReference>
<dbReference type="HOGENOM" id="CLU_2496281_0_0_12"/>
<keyword evidence="2" id="KW-1185">Reference proteome</keyword>
<dbReference type="EMBL" id="CP003155">
    <property type="protein sequence ID" value="AEV30155.1"/>
    <property type="molecule type" value="Genomic_DNA"/>
</dbReference>